<keyword evidence="3" id="KW-1185">Reference proteome</keyword>
<dbReference type="GO" id="GO:0000027">
    <property type="term" value="P:ribosomal large subunit assembly"/>
    <property type="evidence" value="ECO:0007669"/>
    <property type="project" value="TreeGrafter"/>
</dbReference>
<evidence type="ECO:0000313" key="2">
    <source>
        <dbReference type="EMBL" id="KAK7259932.1"/>
    </source>
</evidence>
<organism evidence="2 3">
    <name type="scientific">Crotalaria pallida</name>
    <name type="common">Smooth rattlebox</name>
    <name type="synonym">Crotalaria striata</name>
    <dbReference type="NCBI Taxonomy" id="3830"/>
    <lineage>
        <taxon>Eukaryota</taxon>
        <taxon>Viridiplantae</taxon>
        <taxon>Streptophyta</taxon>
        <taxon>Embryophyta</taxon>
        <taxon>Tracheophyta</taxon>
        <taxon>Spermatophyta</taxon>
        <taxon>Magnoliopsida</taxon>
        <taxon>eudicotyledons</taxon>
        <taxon>Gunneridae</taxon>
        <taxon>Pentapetalae</taxon>
        <taxon>rosids</taxon>
        <taxon>fabids</taxon>
        <taxon>Fabales</taxon>
        <taxon>Fabaceae</taxon>
        <taxon>Papilionoideae</taxon>
        <taxon>50 kb inversion clade</taxon>
        <taxon>genistoids sensu lato</taxon>
        <taxon>core genistoids</taxon>
        <taxon>Crotalarieae</taxon>
        <taxon>Crotalaria</taxon>
    </lineage>
</organism>
<reference evidence="2 3" key="1">
    <citation type="submission" date="2024-01" db="EMBL/GenBank/DDBJ databases">
        <title>The genomes of 5 underutilized Papilionoideae crops provide insights into root nodulation and disease resistanc.</title>
        <authorList>
            <person name="Yuan L."/>
        </authorList>
    </citation>
    <scope>NUCLEOTIDE SEQUENCE [LARGE SCALE GENOMIC DNA]</scope>
    <source>
        <strain evidence="2">ZHUSHIDOU_FW_LH</strain>
        <tissue evidence="2">Leaf</tissue>
    </source>
</reference>
<dbReference type="GO" id="GO:0002181">
    <property type="term" value="P:cytoplasmic translation"/>
    <property type="evidence" value="ECO:0007669"/>
    <property type="project" value="TreeGrafter"/>
</dbReference>
<dbReference type="GO" id="GO:0022625">
    <property type="term" value="C:cytosolic large ribosomal subunit"/>
    <property type="evidence" value="ECO:0007669"/>
    <property type="project" value="TreeGrafter"/>
</dbReference>
<comment type="caution">
    <text evidence="2">The sequence shown here is derived from an EMBL/GenBank/DDBJ whole genome shotgun (WGS) entry which is preliminary data.</text>
</comment>
<dbReference type="PANTHER" id="PTHR10715:SF0">
    <property type="entry name" value="LARGE RIBOSOMAL SUBUNIT PROTEIN EL6"/>
    <property type="match status" value="1"/>
</dbReference>
<dbReference type="PANTHER" id="PTHR10715">
    <property type="entry name" value="60S RIBOSOMAL PROTEIN L6"/>
    <property type="match status" value="1"/>
</dbReference>
<dbReference type="GO" id="GO:0003723">
    <property type="term" value="F:RNA binding"/>
    <property type="evidence" value="ECO:0007669"/>
    <property type="project" value="TreeGrafter"/>
</dbReference>
<dbReference type="Proteomes" id="UP001372338">
    <property type="component" value="Unassembled WGS sequence"/>
</dbReference>
<protein>
    <recommendedName>
        <fullName evidence="4">60S ribosomal protein L6</fullName>
    </recommendedName>
</protein>
<accession>A0AAN9EMD5</accession>
<proteinExistence type="predicted"/>
<feature type="region of interest" description="Disordered" evidence="1">
    <location>
        <begin position="25"/>
        <end position="59"/>
    </location>
</feature>
<evidence type="ECO:0008006" key="4">
    <source>
        <dbReference type="Google" id="ProtNLM"/>
    </source>
</evidence>
<dbReference type="AlphaFoldDB" id="A0AAN9EMD5"/>
<gene>
    <name evidence="2" type="ORF">RIF29_25558</name>
</gene>
<dbReference type="GO" id="GO:0003735">
    <property type="term" value="F:structural constituent of ribosome"/>
    <property type="evidence" value="ECO:0007669"/>
    <property type="project" value="InterPro"/>
</dbReference>
<dbReference type="EMBL" id="JAYWIO010000005">
    <property type="protein sequence ID" value="KAK7259932.1"/>
    <property type="molecule type" value="Genomic_DNA"/>
</dbReference>
<evidence type="ECO:0000313" key="3">
    <source>
        <dbReference type="Proteomes" id="UP001372338"/>
    </source>
</evidence>
<evidence type="ECO:0000256" key="1">
    <source>
        <dbReference type="SAM" id="MobiDB-lite"/>
    </source>
</evidence>
<name>A0AAN9EMD5_CROPI</name>
<sequence>MAPPSQRRERVSKNHDSWDWKILEKPKPEAPAMKPPKFYPADDVKIPRHNRNEPKPTKLWDSITPRTVLILLAGRFKGKRVVLKNNKSLDAGAEKEIRDSIPFSFFLQK</sequence>
<feature type="compositionally biased region" description="Basic and acidic residues" evidence="1">
    <location>
        <begin position="40"/>
        <end position="58"/>
    </location>
</feature>
<dbReference type="InterPro" id="IPR000915">
    <property type="entry name" value="60S_ribosomal_eL6"/>
</dbReference>